<protein>
    <submittedName>
        <fullName evidence="4">Phage major capsid protein</fullName>
    </submittedName>
</protein>
<evidence type="ECO:0000259" key="3">
    <source>
        <dbReference type="Pfam" id="PF05065"/>
    </source>
</evidence>
<organism evidence="4 5">
    <name type="scientific">Chitinibacter fontanus</name>
    <dbReference type="NCBI Taxonomy" id="1737446"/>
    <lineage>
        <taxon>Bacteria</taxon>
        <taxon>Pseudomonadati</taxon>
        <taxon>Pseudomonadota</taxon>
        <taxon>Betaproteobacteria</taxon>
        <taxon>Neisseriales</taxon>
        <taxon>Chitinibacteraceae</taxon>
        <taxon>Chitinibacter</taxon>
    </lineage>
</organism>
<dbReference type="Pfam" id="PF05065">
    <property type="entry name" value="Phage_capsid"/>
    <property type="match status" value="1"/>
</dbReference>
<dbReference type="RefSeq" id="WP_180307932.1">
    <property type="nucleotide sequence ID" value="NZ_CP058952.1"/>
</dbReference>
<name>A0A7D5V8P7_9NEIS</name>
<dbReference type="EMBL" id="CP058952">
    <property type="protein sequence ID" value="QLI80798.1"/>
    <property type="molecule type" value="Genomic_DNA"/>
</dbReference>
<evidence type="ECO:0000256" key="1">
    <source>
        <dbReference type="ARBA" id="ARBA00004328"/>
    </source>
</evidence>
<dbReference type="Proteomes" id="UP000510822">
    <property type="component" value="Chromosome"/>
</dbReference>
<dbReference type="Gene3D" id="3.30.2320.10">
    <property type="entry name" value="hypothetical protein PF0899 domain"/>
    <property type="match status" value="1"/>
</dbReference>
<keyword evidence="5" id="KW-1185">Reference proteome</keyword>
<comment type="subcellular location">
    <subcellularLocation>
        <location evidence="1">Virion</location>
    </subcellularLocation>
</comment>
<accession>A0A7D5V8P7</accession>
<feature type="region of interest" description="Disordered" evidence="2">
    <location>
        <begin position="64"/>
        <end position="95"/>
    </location>
</feature>
<evidence type="ECO:0000313" key="5">
    <source>
        <dbReference type="Proteomes" id="UP000510822"/>
    </source>
</evidence>
<evidence type="ECO:0000313" key="4">
    <source>
        <dbReference type="EMBL" id="QLI80798.1"/>
    </source>
</evidence>
<dbReference type="InterPro" id="IPR054612">
    <property type="entry name" value="Phage_capsid-like_C"/>
</dbReference>
<reference evidence="4 5" key="1">
    <citation type="journal article" date="2016" name="Int. J. Syst. Evol. Microbiol.">
        <title>Chitinibacter fontanus sp. nov., isolated from a spring.</title>
        <authorList>
            <person name="Sheu S.Y."/>
            <person name="Li Y.S."/>
            <person name="Young C.C."/>
            <person name="Chen W.M."/>
        </authorList>
    </citation>
    <scope>NUCLEOTIDE SEQUENCE [LARGE SCALE GENOMIC DNA]</scope>
    <source>
        <strain evidence="4 5">STM-7</strain>
    </source>
</reference>
<proteinExistence type="predicted"/>
<dbReference type="SUPFAM" id="SSF56563">
    <property type="entry name" value="Major capsid protein gp5"/>
    <property type="match status" value="1"/>
</dbReference>
<gene>
    <name evidence="4" type="ORF">HZU75_04230</name>
</gene>
<dbReference type="NCBIfam" id="TIGR01554">
    <property type="entry name" value="major_cap_HK97"/>
    <property type="match status" value="1"/>
</dbReference>
<evidence type="ECO:0000256" key="2">
    <source>
        <dbReference type="SAM" id="MobiDB-lite"/>
    </source>
</evidence>
<sequence length="412" mass="45147">MSKKLKELRTQRGALVAQSRGLLDKAESEKRSLNADEQAEYDKLWAAQEDLGRQIKTEERQADLERELASGGGFDPEQRGGRQGSDPAPTSVRGTGEYRSAFQTYLAGGLRGLGEAQLRALNADSSPNGGFLVASEQFADILLKGVDDEVFIRQYATKFKINKAASLGVPTLENDPADADWTSEIQTGNEDGLMSFGKRELMASALAKRLKVSNKLLNNAAMNIDQLVAMRLAYKFGITQEKAFLLGSGASQPLGVFTPHNAGIPTSRDISNGNTATSIGFDGLIRAKYALKSQHQKKARWLFSRDAIGQIATLKDTTGQYLWNPSRKEGEPDMVLGLPVDMSEYVPNTFTTGKYVGVLANWEHYWIVDALDMQIQVLKELYAETNQTGYIGRLECDGAPVLPEAFARVKLA</sequence>
<dbReference type="KEGG" id="cfon:HZU75_04230"/>
<dbReference type="AlphaFoldDB" id="A0A7D5V8P7"/>
<dbReference type="Gene3D" id="3.30.2400.10">
    <property type="entry name" value="Major capsid protein gp5"/>
    <property type="match status" value="1"/>
</dbReference>
<feature type="domain" description="Phage capsid-like C-terminal" evidence="3">
    <location>
        <begin position="129"/>
        <end position="410"/>
    </location>
</feature>
<dbReference type="InterPro" id="IPR024455">
    <property type="entry name" value="Phage_capsid"/>
</dbReference>